<keyword evidence="5 6" id="KW-0472">Membrane</keyword>
<accession>A0A3B0QBJ2</accession>
<feature type="transmembrane region" description="Helical" evidence="6">
    <location>
        <begin position="46"/>
        <end position="67"/>
    </location>
</feature>
<evidence type="ECO:0000259" key="7">
    <source>
        <dbReference type="PROSITE" id="PS50929"/>
    </source>
</evidence>
<organism evidence="8 9">
    <name type="scientific">Mycoplasmopsis edwardii</name>
    <dbReference type="NCBI Taxonomy" id="53558"/>
    <lineage>
        <taxon>Bacteria</taxon>
        <taxon>Bacillati</taxon>
        <taxon>Mycoplasmatota</taxon>
        <taxon>Mycoplasmoidales</taxon>
        <taxon>Metamycoplasmataceae</taxon>
        <taxon>Mycoplasmopsis</taxon>
    </lineage>
</organism>
<evidence type="ECO:0000256" key="3">
    <source>
        <dbReference type="ARBA" id="ARBA00022692"/>
    </source>
</evidence>
<reference evidence="9" key="1">
    <citation type="submission" date="2018-06" db="EMBL/GenBank/DDBJ databases">
        <authorList>
            <consortium name="Pathogen Informatics"/>
        </authorList>
    </citation>
    <scope>NUCLEOTIDE SEQUENCE [LARGE SCALE GENOMIC DNA]</scope>
    <source>
        <strain evidence="9">NCTC10132</strain>
    </source>
</reference>
<feature type="non-terminal residue" evidence="8">
    <location>
        <position position="69"/>
    </location>
</feature>
<protein>
    <submittedName>
        <fullName evidence="8">ABC transporter transmembrane region</fullName>
    </submittedName>
</protein>
<dbReference type="GO" id="GO:0005524">
    <property type="term" value="F:ATP binding"/>
    <property type="evidence" value="ECO:0007669"/>
    <property type="project" value="InterPro"/>
</dbReference>
<evidence type="ECO:0000313" key="8">
    <source>
        <dbReference type="EMBL" id="SYV97303.1"/>
    </source>
</evidence>
<dbReference type="InterPro" id="IPR036640">
    <property type="entry name" value="ABC1_TM_sf"/>
</dbReference>
<keyword evidence="4 6" id="KW-1133">Transmembrane helix</keyword>
<comment type="similarity">
    <text evidence="2">Belongs to the ABC transporter superfamily.</text>
</comment>
<dbReference type="EMBL" id="LS991951">
    <property type="protein sequence ID" value="SYV97303.1"/>
    <property type="molecule type" value="Genomic_DNA"/>
</dbReference>
<gene>
    <name evidence="8" type="ORF">NCTC10132_00668</name>
</gene>
<dbReference type="SUPFAM" id="SSF90123">
    <property type="entry name" value="ABC transporter transmembrane region"/>
    <property type="match status" value="1"/>
</dbReference>
<dbReference type="AlphaFoldDB" id="A0A3B0QBJ2"/>
<dbReference type="KEGG" id="medw:NCTC10132_00668"/>
<evidence type="ECO:0000256" key="6">
    <source>
        <dbReference type="SAM" id="Phobius"/>
    </source>
</evidence>
<proteinExistence type="inferred from homology"/>
<keyword evidence="3 6" id="KW-0812">Transmembrane</keyword>
<evidence type="ECO:0000256" key="1">
    <source>
        <dbReference type="ARBA" id="ARBA00004651"/>
    </source>
</evidence>
<evidence type="ECO:0000256" key="4">
    <source>
        <dbReference type="ARBA" id="ARBA00022989"/>
    </source>
</evidence>
<sequence>MKLIQDNLYYKIQKLPMGYLNKELKGVIIASFNSDIETLKNFFRDVIPNSINSIITLIVSVIVMFIMSW</sequence>
<name>A0A3B0QBJ2_9BACT</name>
<evidence type="ECO:0000256" key="5">
    <source>
        <dbReference type="ARBA" id="ARBA00023136"/>
    </source>
</evidence>
<dbReference type="Pfam" id="PF00664">
    <property type="entry name" value="ABC_membrane"/>
    <property type="match status" value="1"/>
</dbReference>
<dbReference type="Gene3D" id="1.20.1560.10">
    <property type="entry name" value="ABC transporter type 1, transmembrane domain"/>
    <property type="match status" value="1"/>
</dbReference>
<evidence type="ECO:0000256" key="2">
    <source>
        <dbReference type="ARBA" id="ARBA00005417"/>
    </source>
</evidence>
<feature type="domain" description="ABC transmembrane type-1" evidence="7">
    <location>
        <begin position="1"/>
        <end position="69"/>
    </location>
</feature>
<dbReference type="PROSITE" id="PS50929">
    <property type="entry name" value="ABC_TM1F"/>
    <property type="match status" value="1"/>
</dbReference>
<evidence type="ECO:0000313" key="9">
    <source>
        <dbReference type="Proteomes" id="UP000257559"/>
    </source>
</evidence>
<keyword evidence="9" id="KW-1185">Reference proteome</keyword>
<dbReference type="InterPro" id="IPR011527">
    <property type="entry name" value="ABC1_TM_dom"/>
</dbReference>
<dbReference type="GO" id="GO:0005886">
    <property type="term" value="C:plasma membrane"/>
    <property type="evidence" value="ECO:0007669"/>
    <property type="project" value="UniProtKB-SubCell"/>
</dbReference>
<dbReference type="GO" id="GO:0140359">
    <property type="term" value="F:ABC-type transporter activity"/>
    <property type="evidence" value="ECO:0007669"/>
    <property type="project" value="InterPro"/>
</dbReference>
<comment type="subcellular location">
    <subcellularLocation>
        <location evidence="1">Cell membrane</location>
        <topology evidence="1">Multi-pass membrane protein</topology>
    </subcellularLocation>
</comment>
<dbReference type="Proteomes" id="UP000257559">
    <property type="component" value="Chromosome"/>
</dbReference>